<evidence type="ECO:0000256" key="11">
    <source>
        <dbReference type="ARBA" id="ARBA00023137"/>
    </source>
</evidence>
<dbReference type="InterPro" id="IPR005702">
    <property type="entry name" value="Wzc-like_C"/>
</dbReference>
<evidence type="ECO:0000256" key="12">
    <source>
        <dbReference type="ARBA" id="ARBA00053015"/>
    </source>
</evidence>
<keyword evidence="5 14" id="KW-0812">Transmembrane</keyword>
<keyword evidence="11" id="KW-0829">Tyrosine-protein kinase</keyword>
<dbReference type="Pfam" id="PF13807">
    <property type="entry name" value="GNVR"/>
    <property type="match status" value="1"/>
</dbReference>
<organism evidence="17 18">
    <name type="scientific">Rhodovulum sulfidophilum</name>
    <name type="common">Rhodobacter sulfidophilus</name>
    <dbReference type="NCBI Taxonomy" id="35806"/>
    <lineage>
        <taxon>Bacteria</taxon>
        <taxon>Pseudomonadati</taxon>
        <taxon>Pseudomonadota</taxon>
        <taxon>Alphaproteobacteria</taxon>
        <taxon>Rhodobacterales</taxon>
        <taxon>Paracoccaceae</taxon>
        <taxon>Rhodovulum</taxon>
    </lineage>
</organism>
<dbReference type="PANTHER" id="PTHR32309:SF32">
    <property type="entry name" value="TYROSINE-PROTEIN KINASE ETK-RELATED"/>
    <property type="match status" value="1"/>
</dbReference>
<evidence type="ECO:0000256" key="13">
    <source>
        <dbReference type="SAM" id="Coils"/>
    </source>
</evidence>
<keyword evidence="3" id="KW-1003">Cell membrane</keyword>
<keyword evidence="8" id="KW-0067">ATP-binding</keyword>
<sequence length="739" mass="80467">MTEPYPRSTTPPAATLWQAAPQQQEDDLDLSTLFATLWAARGAMLKGVAVALVLAVAMLLFSTPGYRATALLQLEERSSQLMLPTDMADLLKTSPRAATEIEIVGSRRILGQAVAALHLDWSARPMRLPLIGGVLARTGLGLPQIGFLTRYDTGDAGIVLTQLAVPPDWVGLELTAIRTGPESFRLTDPDGRVHDGRVGVPLRLSEQGFVIEIGQLDGEIGRGFRMVQVSVADTVMRLRRMLGVVEKGSDTGILQLSLVSDDRRRAARVLDAVTEAYVRQNVDRNAAEAASSLDFIRKQLPEAVERVRQAELKLNRYREQAQAIDLTAEAQGLLEQLRVLDAELRQLETKEDELRRRFTPNHPEYRNLLNERARAEQRRKRLEGEVGALPETQREVLNLTQELELAREIYTQLRVREQEVAVLRASAVGNVRVIDSAETAPDPVSPRVGLTLLAALGLGAAAGLSSRLLAQAIRRGIRAPEEIEALGLPVFATVPLVRDMPRQRPGAPPPILARDMPRGLAAEAFRSLRTALRFGLIDAERRSIAITGPTPDAGKSFVSLNLAAVIAQADQSVCLIDADMRRGQLARRLGLPDGLPGMSDYLAGDTELDAVLRPAPVGGLSLIPTGIYPPNPSEMVMRPRFAEMIEMLGRRFDCVIVDCPPLLVVTDAVIVARAVGATLLVARHGCTAPGEMAAAMRALDGAGRPAHAAVLNGFERRHARPGREEGYYGYGYEAAVRRD</sequence>
<dbReference type="Gene3D" id="3.40.50.300">
    <property type="entry name" value="P-loop containing nucleotide triphosphate hydrolases"/>
    <property type="match status" value="1"/>
</dbReference>
<dbReference type="InterPro" id="IPR050445">
    <property type="entry name" value="Bact_polysacc_biosynth/exp"/>
</dbReference>
<keyword evidence="7 17" id="KW-0418">Kinase</keyword>
<evidence type="ECO:0000313" key="18">
    <source>
        <dbReference type="Proteomes" id="UP000064912"/>
    </source>
</evidence>
<evidence type="ECO:0000256" key="10">
    <source>
        <dbReference type="ARBA" id="ARBA00023136"/>
    </source>
</evidence>
<proteinExistence type="inferred from homology"/>
<evidence type="ECO:0000313" key="17">
    <source>
        <dbReference type="EMBL" id="BAQ68671.1"/>
    </source>
</evidence>
<protein>
    <submittedName>
        <fullName evidence="17">Tyrosine-protein kinase Wzc</fullName>
    </submittedName>
</protein>
<evidence type="ECO:0000256" key="5">
    <source>
        <dbReference type="ARBA" id="ARBA00022692"/>
    </source>
</evidence>
<evidence type="ECO:0000259" key="16">
    <source>
        <dbReference type="Pfam" id="PF13807"/>
    </source>
</evidence>
<dbReference type="EMBL" id="AP014800">
    <property type="protein sequence ID" value="BAQ68671.1"/>
    <property type="molecule type" value="Genomic_DNA"/>
</dbReference>
<evidence type="ECO:0000256" key="3">
    <source>
        <dbReference type="ARBA" id="ARBA00022475"/>
    </source>
</evidence>
<comment type="subcellular location">
    <subcellularLocation>
        <location evidence="1">Cell membrane</location>
        <topology evidence="1">Multi-pass membrane protein</topology>
    </subcellularLocation>
</comment>
<dbReference type="GO" id="GO:0005886">
    <property type="term" value="C:plasma membrane"/>
    <property type="evidence" value="ECO:0007669"/>
    <property type="project" value="UniProtKB-SubCell"/>
</dbReference>
<keyword evidence="4" id="KW-0808">Transferase</keyword>
<gene>
    <name evidence="17" type="ORF">NHU_01513</name>
</gene>
<keyword evidence="6" id="KW-0547">Nucleotide-binding</keyword>
<dbReference type="GO" id="GO:0005524">
    <property type="term" value="F:ATP binding"/>
    <property type="evidence" value="ECO:0007669"/>
    <property type="project" value="UniProtKB-KW"/>
</dbReference>
<keyword evidence="9 14" id="KW-1133">Transmembrane helix</keyword>
<dbReference type="eggNOG" id="COG3206">
    <property type="taxonomic scope" value="Bacteria"/>
</dbReference>
<dbReference type="KEGG" id="rsu:NHU_01513"/>
<keyword evidence="13" id="KW-0175">Coiled coil</keyword>
<dbReference type="PANTHER" id="PTHR32309">
    <property type="entry name" value="TYROSINE-PROTEIN KINASE"/>
    <property type="match status" value="1"/>
</dbReference>
<evidence type="ECO:0000259" key="15">
    <source>
        <dbReference type="Pfam" id="PF02706"/>
    </source>
</evidence>
<dbReference type="Pfam" id="PF23607">
    <property type="entry name" value="WZC_N"/>
    <property type="match status" value="1"/>
</dbReference>
<accession>A0A0D6B103</accession>
<evidence type="ECO:0000256" key="7">
    <source>
        <dbReference type="ARBA" id="ARBA00022777"/>
    </source>
</evidence>
<feature type="coiled-coil region" evidence="13">
    <location>
        <begin position="293"/>
        <end position="409"/>
    </location>
</feature>
<reference evidence="17 18" key="1">
    <citation type="submission" date="2015-02" db="EMBL/GenBank/DDBJ databases">
        <title>Genome sequene of Rhodovulum sulfidophilum DSM 2351.</title>
        <authorList>
            <person name="Nagao N."/>
        </authorList>
    </citation>
    <scope>NUCLEOTIDE SEQUENCE [LARGE SCALE GENOMIC DNA]</scope>
    <source>
        <strain evidence="17 18">DSM 2351</strain>
    </source>
</reference>
<comment type="catalytic activity">
    <reaction evidence="12">
        <text>L-tyrosyl-[protein] + ATP = O-phospho-L-tyrosyl-[protein] + ADP + H(+)</text>
        <dbReference type="Rhea" id="RHEA:10596"/>
        <dbReference type="Rhea" id="RHEA-COMP:10136"/>
        <dbReference type="Rhea" id="RHEA-COMP:20101"/>
        <dbReference type="ChEBI" id="CHEBI:15378"/>
        <dbReference type="ChEBI" id="CHEBI:30616"/>
        <dbReference type="ChEBI" id="CHEBI:46858"/>
        <dbReference type="ChEBI" id="CHEBI:61978"/>
        <dbReference type="ChEBI" id="CHEBI:456216"/>
    </reaction>
</comment>
<dbReference type="PATRIC" id="fig|35806.4.peg.1563"/>
<dbReference type="Pfam" id="PF02706">
    <property type="entry name" value="Wzz"/>
    <property type="match status" value="1"/>
</dbReference>
<dbReference type="InterPro" id="IPR027417">
    <property type="entry name" value="P-loop_NTPase"/>
</dbReference>
<evidence type="ECO:0000256" key="4">
    <source>
        <dbReference type="ARBA" id="ARBA00022679"/>
    </source>
</evidence>
<comment type="similarity">
    <text evidence="2">Belongs to the etk/wzc family.</text>
</comment>
<feature type="domain" description="Tyrosine-protein kinase G-rich" evidence="16">
    <location>
        <begin position="391"/>
        <end position="468"/>
    </location>
</feature>
<dbReference type="Proteomes" id="UP000064912">
    <property type="component" value="Chromosome"/>
</dbReference>
<evidence type="ECO:0000256" key="8">
    <source>
        <dbReference type="ARBA" id="ARBA00022840"/>
    </source>
</evidence>
<dbReference type="CDD" id="cd05387">
    <property type="entry name" value="BY-kinase"/>
    <property type="match status" value="1"/>
</dbReference>
<feature type="transmembrane region" description="Helical" evidence="14">
    <location>
        <begin position="43"/>
        <end position="61"/>
    </location>
</feature>
<evidence type="ECO:0000256" key="14">
    <source>
        <dbReference type="SAM" id="Phobius"/>
    </source>
</evidence>
<dbReference type="GO" id="GO:0004713">
    <property type="term" value="F:protein tyrosine kinase activity"/>
    <property type="evidence" value="ECO:0007669"/>
    <property type="project" value="UniProtKB-KW"/>
</dbReference>
<dbReference type="SUPFAM" id="SSF52540">
    <property type="entry name" value="P-loop containing nucleoside triphosphate hydrolases"/>
    <property type="match status" value="1"/>
</dbReference>
<dbReference type="GO" id="GO:0042802">
    <property type="term" value="F:identical protein binding"/>
    <property type="evidence" value="ECO:0007669"/>
    <property type="project" value="UniProtKB-ARBA"/>
</dbReference>
<evidence type="ECO:0000256" key="6">
    <source>
        <dbReference type="ARBA" id="ARBA00022741"/>
    </source>
</evidence>
<name>A0A0D6B103_RHOSU</name>
<feature type="domain" description="Polysaccharide chain length determinant N-terminal" evidence="15">
    <location>
        <begin position="26"/>
        <end position="116"/>
    </location>
</feature>
<evidence type="ECO:0000256" key="1">
    <source>
        <dbReference type="ARBA" id="ARBA00004651"/>
    </source>
</evidence>
<dbReference type="NCBIfam" id="TIGR01007">
    <property type="entry name" value="eps_fam"/>
    <property type="match status" value="1"/>
</dbReference>
<evidence type="ECO:0000256" key="9">
    <source>
        <dbReference type="ARBA" id="ARBA00022989"/>
    </source>
</evidence>
<dbReference type="InterPro" id="IPR003856">
    <property type="entry name" value="LPS_length_determ_N"/>
</dbReference>
<dbReference type="eggNOG" id="COG0489">
    <property type="taxonomic scope" value="Bacteria"/>
</dbReference>
<dbReference type="InterPro" id="IPR032807">
    <property type="entry name" value="GNVR"/>
</dbReference>
<dbReference type="FunFam" id="3.40.50.300:FF:000527">
    <property type="entry name" value="Tyrosine-protein kinase etk"/>
    <property type="match status" value="1"/>
</dbReference>
<keyword evidence="10 14" id="KW-0472">Membrane</keyword>
<dbReference type="AlphaFoldDB" id="A0A0D6B103"/>
<evidence type="ECO:0000256" key="2">
    <source>
        <dbReference type="ARBA" id="ARBA00008883"/>
    </source>
</evidence>